<dbReference type="Gene3D" id="2.80.10.50">
    <property type="match status" value="1"/>
</dbReference>
<gene>
    <name evidence="2" type="ORF">GCM10010191_47570</name>
</gene>
<sequence>MRIPTLRKRAVTTATLGIAGVAAASVMAAPPAQAAAVYWQFKSAYGTCLTAGRTEVAFASSCNGSSYQQWDWVHDSNGETYAQLKNRATGRCLATDNKNNANAVWTSDCVWRDGQRFHYNQPSGFFTNIWSKKLRAESDGAVRAGLELAYWDGWHN</sequence>
<dbReference type="PROSITE" id="PS50231">
    <property type="entry name" value="RICIN_B_LECTIN"/>
    <property type="match status" value="1"/>
</dbReference>
<evidence type="ECO:0000256" key="1">
    <source>
        <dbReference type="SAM" id="SignalP"/>
    </source>
</evidence>
<dbReference type="CDD" id="cd23415">
    <property type="entry name" value="beta-trefoil_Ricin_AH"/>
    <property type="match status" value="1"/>
</dbReference>
<keyword evidence="1" id="KW-0732">Signal</keyword>
<evidence type="ECO:0008006" key="4">
    <source>
        <dbReference type="Google" id="ProtNLM"/>
    </source>
</evidence>
<dbReference type="InterPro" id="IPR035992">
    <property type="entry name" value="Ricin_B-like_lectins"/>
</dbReference>
<organism evidence="2 3">
    <name type="scientific">Actinomadura vinacea</name>
    <dbReference type="NCBI Taxonomy" id="115336"/>
    <lineage>
        <taxon>Bacteria</taxon>
        <taxon>Bacillati</taxon>
        <taxon>Actinomycetota</taxon>
        <taxon>Actinomycetes</taxon>
        <taxon>Streptosporangiales</taxon>
        <taxon>Thermomonosporaceae</taxon>
        <taxon>Actinomadura</taxon>
    </lineage>
</organism>
<evidence type="ECO:0000313" key="3">
    <source>
        <dbReference type="Proteomes" id="UP001501231"/>
    </source>
</evidence>
<dbReference type="PROSITE" id="PS51318">
    <property type="entry name" value="TAT"/>
    <property type="match status" value="1"/>
</dbReference>
<protein>
    <recommendedName>
        <fullName evidence="4">Ricin B lectin domain-containing protein</fullName>
    </recommendedName>
</protein>
<evidence type="ECO:0000313" key="2">
    <source>
        <dbReference type="EMBL" id="GAA2428877.1"/>
    </source>
</evidence>
<accession>A0ABN3JG42</accession>
<dbReference type="RefSeq" id="WP_344591706.1">
    <property type="nucleotide sequence ID" value="NZ_BAAARW010000019.1"/>
</dbReference>
<feature type="signal peptide" evidence="1">
    <location>
        <begin position="1"/>
        <end position="34"/>
    </location>
</feature>
<name>A0ABN3JG42_9ACTN</name>
<keyword evidence="3" id="KW-1185">Reference proteome</keyword>
<dbReference type="Proteomes" id="UP001501231">
    <property type="component" value="Unassembled WGS sequence"/>
</dbReference>
<dbReference type="SUPFAM" id="SSF50370">
    <property type="entry name" value="Ricin B-like lectins"/>
    <property type="match status" value="1"/>
</dbReference>
<dbReference type="EMBL" id="BAAARW010000019">
    <property type="protein sequence ID" value="GAA2428877.1"/>
    <property type="molecule type" value="Genomic_DNA"/>
</dbReference>
<reference evidence="2 3" key="1">
    <citation type="journal article" date="2019" name="Int. J. Syst. Evol. Microbiol.">
        <title>The Global Catalogue of Microorganisms (GCM) 10K type strain sequencing project: providing services to taxonomists for standard genome sequencing and annotation.</title>
        <authorList>
            <consortium name="The Broad Institute Genomics Platform"/>
            <consortium name="The Broad Institute Genome Sequencing Center for Infectious Disease"/>
            <person name="Wu L."/>
            <person name="Ma J."/>
        </authorList>
    </citation>
    <scope>NUCLEOTIDE SEQUENCE [LARGE SCALE GENOMIC DNA]</scope>
    <source>
        <strain evidence="2 3">JCM 3325</strain>
    </source>
</reference>
<comment type="caution">
    <text evidence="2">The sequence shown here is derived from an EMBL/GenBank/DDBJ whole genome shotgun (WGS) entry which is preliminary data.</text>
</comment>
<proteinExistence type="predicted"/>
<dbReference type="InterPro" id="IPR006311">
    <property type="entry name" value="TAT_signal"/>
</dbReference>
<feature type="chain" id="PRO_5046569179" description="Ricin B lectin domain-containing protein" evidence="1">
    <location>
        <begin position="35"/>
        <end position="156"/>
    </location>
</feature>